<sequence length="259" mass="29685">MKKALVSIVIPCYNQGAYLEETVQSVLSSTYRPIQIIIVNDGSSDNSLQIAQKLSEKHKEISVLDQPNSGVAKARNTGIKAALGNYILPLDGDDLISPEYLEKAVETLEQQAEVKVVYCQAVKFNSTLQKPWKLKSFSRNKLARDNMIFVAALFRKSDFLAIGGFSEDMTMGREDWEFWIKMLKDGGEVIQLPFIGFYYRLTPQSKRKKTGTNQKKRERIAYLNAHHLPFFERELNGPLRFQRTWSKPYNTLLKWLGKL</sequence>
<name>A0A0H4P995_9BACT</name>
<dbReference type="CDD" id="cd00761">
    <property type="entry name" value="Glyco_tranf_GTA_type"/>
    <property type="match status" value="1"/>
</dbReference>
<keyword evidence="5" id="KW-1185">Reference proteome</keyword>
<dbReference type="OrthoDB" id="6307329at2"/>
<gene>
    <name evidence="4" type="ORF">CA2015_1600</name>
</gene>
<dbReference type="InterPro" id="IPR050834">
    <property type="entry name" value="Glycosyltransf_2"/>
</dbReference>
<evidence type="ECO:0000313" key="4">
    <source>
        <dbReference type="EMBL" id="AKP51036.1"/>
    </source>
</evidence>
<dbReference type="Pfam" id="PF02709">
    <property type="entry name" value="Glyco_transf_7C"/>
    <property type="match status" value="1"/>
</dbReference>
<accession>A0A0H4P995</accession>
<evidence type="ECO:0000313" key="5">
    <source>
        <dbReference type="Proteomes" id="UP000036520"/>
    </source>
</evidence>
<dbReference type="STRING" id="320787.CA2015_1600"/>
<feature type="domain" description="Glycosyltransferase 2-like" evidence="2">
    <location>
        <begin position="7"/>
        <end position="145"/>
    </location>
</feature>
<dbReference type="SUPFAM" id="SSF53448">
    <property type="entry name" value="Nucleotide-diphospho-sugar transferases"/>
    <property type="match status" value="1"/>
</dbReference>
<proteinExistence type="predicted"/>
<feature type="domain" description="Galactosyltransferase C-terminal" evidence="3">
    <location>
        <begin position="153"/>
        <end position="201"/>
    </location>
</feature>
<dbReference type="EMBL" id="CP012040">
    <property type="protein sequence ID" value="AKP51036.1"/>
    <property type="molecule type" value="Genomic_DNA"/>
</dbReference>
<protein>
    <submittedName>
        <fullName evidence="4">Glycosyl transferase cpsJ</fullName>
    </submittedName>
</protein>
<dbReference type="Gene3D" id="3.90.550.10">
    <property type="entry name" value="Spore Coat Polysaccharide Biosynthesis Protein SpsA, Chain A"/>
    <property type="match status" value="1"/>
</dbReference>
<evidence type="ECO:0000259" key="2">
    <source>
        <dbReference type="Pfam" id="PF00535"/>
    </source>
</evidence>
<dbReference type="PANTHER" id="PTHR43685">
    <property type="entry name" value="GLYCOSYLTRANSFERASE"/>
    <property type="match status" value="1"/>
</dbReference>
<dbReference type="InterPro" id="IPR029044">
    <property type="entry name" value="Nucleotide-diphossugar_trans"/>
</dbReference>
<evidence type="ECO:0000259" key="3">
    <source>
        <dbReference type="Pfam" id="PF02709"/>
    </source>
</evidence>
<dbReference type="InterPro" id="IPR027791">
    <property type="entry name" value="Galactosyl_T_C"/>
</dbReference>
<dbReference type="RefSeq" id="WP_048641423.1">
    <property type="nucleotide sequence ID" value="NZ_CAXBGM010000041.1"/>
</dbReference>
<dbReference type="AlphaFoldDB" id="A0A0H4P995"/>
<dbReference type="InterPro" id="IPR001173">
    <property type="entry name" value="Glyco_trans_2-like"/>
</dbReference>
<dbReference type="Proteomes" id="UP000036520">
    <property type="component" value="Chromosome"/>
</dbReference>
<dbReference type="Pfam" id="PF00535">
    <property type="entry name" value="Glycos_transf_2"/>
    <property type="match status" value="1"/>
</dbReference>
<dbReference type="PANTHER" id="PTHR43685:SF2">
    <property type="entry name" value="GLYCOSYLTRANSFERASE 2-LIKE DOMAIN-CONTAINING PROTEIN"/>
    <property type="match status" value="1"/>
</dbReference>
<organism evidence="4 5">
    <name type="scientific">Cyclobacterium amurskyense</name>
    <dbReference type="NCBI Taxonomy" id="320787"/>
    <lineage>
        <taxon>Bacteria</taxon>
        <taxon>Pseudomonadati</taxon>
        <taxon>Bacteroidota</taxon>
        <taxon>Cytophagia</taxon>
        <taxon>Cytophagales</taxon>
        <taxon>Cyclobacteriaceae</taxon>
        <taxon>Cyclobacterium</taxon>
    </lineage>
</organism>
<evidence type="ECO:0000256" key="1">
    <source>
        <dbReference type="ARBA" id="ARBA00022679"/>
    </source>
</evidence>
<reference evidence="4 5" key="1">
    <citation type="submission" date="2015-07" db="EMBL/GenBank/DDBJ databases">
        <authorList>
            <person name="Kim K.M."/>
        </authorList>
    </citation>
    <scope>NUCLEOTIDE SEQUENCE [LARGE SCALE GENOMIC DNA]</scope>
    <source>
        <strain evidence="4 5">KCTC 12363</strain>
    </source>
</reference>
<dbReference type="GO" id="GO:0016740">
    <property type="term" value="F:transferase activity"/>
    <property type="evidence" value="ECO:0007669"/>
    <property type="project" value="UniProtKB-KW"/>
</dbReference>
<keyword evidence="1 4" id="KW-0808">Transferase</keyword>
<dbReference type="KEGG" id="camu:CA2015_1600"/>